<dbReference type="InterPro" id="IPR051045">
    <property type="entry name" value="TonB-dependent_transducer"/>
</dbReference>
<evidence type="ECO:0000313" key="11">
    <source>
        <dbReference type="EMBL" id="EFZ37125.1"/>
    </source>
</evidence>
<evidence type="ECO:0000313" key="12">
    <source>
        <dbReference type="Proteomes" id="UP000005580"/>
    </source>
</evidence>
<dbReference type="PROSITE" id="PS52015">
    <property type="entry name" value="TONB_CTD"/>
    <property type="match status" value="1"/>
</dbReference>
<dbReference type="InterPro" id="IPR006260">
    <property type="entry name" value="TonB/TolA_C"/>
</dbReference>
<keyword evidence="6" id="KW-0812">Transmembrane</keyword>
<keyword evidence="4" id="KW-1003">Cell membrane</keyword>
<evidence type="ECO:0000256" key="8">
    <source>
        <dbReference type="ARBA" id="ARBA00022989"/>
    </source>
</evidence>
<dbReference type="GO" id="GO:0098797">
    <property type="term" value="C:plasma membrane protein complex"/>
    <property type="evidence" value="ECO:0007669"/>
    <property type="project" value="TreeGrafter"/>
</dbReference>
<evidence type="ECO:0000256" key="2">
    <source>
        <dbReference type="ARBA" id="ARBA00006555"/>
    </source>
</evidence>
<sequence>MSATGASVERKWSTIYVKEHLYYHLGDELNVVDINIEWPEAIDYSAVKPLQQFISKKLFQVEADNLKQAYTAFKKRFGEPVTQKFDTLPDDRKYCYVDCSLKQIAHSEGRFISYRLSYVSSPASLSSQPSDTVNILFTYDVIHDRVLMMKDILRGNRVSGDVGGQEFFLRVVDGTNADIPDDIGAMYLTNACLYDKGMLVDAVVVTQESFHIPVSSAIGLEDNKSFFSKGSAGLFNDRTPVVHSVFRPDSTTLDGRVIANTVDAKPAFQGGMDSLQHFLSLHVKYPDFERFNNIQGSVLLSFVVDERGQICDIRVIRPVSPAIDREAVRVLGIMPRWVPARKGDMAVPFEMNIPISFQVVN</sequence>
<keyword evidence="12" id="KW-1185">Reference proteome</keyword>
<organism evidence="11 12">
    <name type="scientific">Hoylesella oralis ATCC 33269</name>
    <dbReference type="NCBI Taxonomy" id="873533"/>
    <lineage>
        <taxon>Bacteria</taxon>
        <taxon>Pseudomonadati</taxon>
        <taxon>Bacteroidota</taxon>
        <taxon>Bacteroidia</taxon>
        <taxon>Bacteroidales</taxon>
        <taxon>Prevotellaceae</taxon>
        <taxon>Hoylesella</taxon>
    </lineage>
</organism>
<evidence type="ECO:0000256" key="3">
    <source>
        <dbReference type="ARBA" id="ARBA00022448"/>
    </source>
</evidence>
<keyword evidence="11" id="KW-0675">Receptor</keyword>
<accession>E7RPT2</accession>
<protein>
    <submittedName>
        <fullName evidence="11">TonB-dependent receptor</fullName>
    </submittedName>
</protein>
<keyword evidence="9" id="KW-0472">Membrane</keyword>
<dbReference type="PANTHER" id="PTHR33446">
    <property type="entry name" value="PROTEIN TONB-RELATED"/>
    <property type="match status" value="1"/>
</dbReference>
<dbReference type="NCBIfam" id="TIGR01352">
    <property type="entry name" value="tonB_Cterm"/>
    <property type="match status" value="1"/>
</dbReference>
<dbReference type="eggNOG" id="COG0810">
    <property type="taxonomic scope" value="Bacteria"/>
</dbReference>
<comment type="similarity">
    <text evidence="2">Belongs to the TonB family.</text>
</comment>
<dbReference type="SUPFAM" id="SSF74653">
    <property type="entry name" value="TolA/TonB C-terminal domain"/>
    <property type="match status" value="1"/>
</dbReference>
<reference evidence="11" key="1">
    <citation type="submission" date="2011-01" db="EMBL/GenBank/DDBJ databases">
        <authorList>
            <person name="Muzny D."/>
            <person name="Qin X."/>
            <person name="Buhay C."/>
            <person name="Dugan-Rocha S."/>
            <person name="Ding Y."/>
            <person name="Chen G."/>
            <person name="Hawes A."/>
            <person name="Holder M."/>
            <person name="Jhangiani S."/>
            <person name="Johnson A."/>
            <person name="Khan Z."/>
            <person name="Li Z."/>
            <person name="Liu W."/>
            <person name="Liu X."/>
            <person name="Perez L."/>
            <person name="Shen H."/>
            <person name="Wang Q."/>
            <person name="Watt J."/>
            <person name="Xi L."/>
            <person name="Xin Y."/>
            <person name="Zhou J."/>
            <person name="Deng J."/>
            <person name="Jiang H."/>
            <person name="Liu Y."/>
            <person name="Qu J."/>
            <person name="Song X.-Z."/>
            <person name="Zhang L."/>
            <person name="Villasana D."/>
            <person name="Johnson A."/>
            <person name="Liu J."/>
            <person name="Liyanage D."/>
            <person name="Lorensuhewa L."/>
            <person name="Robinson T."/>
            <person name="Song A."/>
            <person name="Song B.-B."/>
            <person name="Dinh H."/>
            <person name="Thornton R."/>
            <person name="Coyle M."/>
            <person name="Francisco L."/>
            <person name="Jackson L."/>
            <person name="Javaid M."/>
            <person name="Korchina V."/>
            <person name="Kovar C."/>
            <person name="Mata R."/>
            <person name="Mathew T."/>
            <person name="Ngo R."/>
            <person name="Nguyen L."/>
            <person name="Nguyen N."/>
            <person name="Okwuonu G."/>
            <person name="Ongeri F."/>
            <person name="Pham C."/>
            <person name="Simmons D."/>
            <person name="Wilczek-Boney K."/>
            <person name="Hale W."/>
            <person name="Jakkamsetti A."/>
            <person name="Pham P."/>
            <person name="Ruth R."/>
            <person name="San Lucas F."/>
            <person name="Warren J."/>
            <person name="Zhang J."/>
            <person name="Zhao Z."/>
            <person name="Zhou C."/>
            <person name="Zhu D."/>
            <person name="Lee S."/>
            <person name="Bess C."/>
            <person name="Blankenburg K."/>
            <person name="Forbes L."/>
            <person name="Fu Q."/>
            <person name="Gubbala S."/>
            <person name="Hirani K."/>
            <person name="Jayaseelan J.C."/>
            <person name="Lara F."/>
            <person name="Munidasa M."/>
            <person name="Palculict T."/>
            <person name="Patil S."/>
            <person name="Pu L.-L."/>
            <person name="Saada N."/>
            <person name="Tang L."/>
            <person name="Weissenberger G."/>
            <person name="Zhu Y."/>
            <person name="Hemphill L."/>
            <person name="Shang Y."/>
            <person name="Youmans B."/>
            <person name="Ayvaz T."/>
            <person name="Ross M."/>
            <person name="Santibanez J."/>
            <person name="Aqrawi P."/>
            <person name="Gross S."/>
            <person name="Joshi V."/>
            <person name="Fowler G."/>
            <person name="Nazareth L."/>
            <person name="Reid J."/>
            <person name="Worley K."/>
            <person name="Petrosino J."/>
            <person name="Highlander S."/>
            <person name="Gibbs R."/>
        </authorList>
    </citation>
    <scope>NUCLEOTIDE SEQUENCE [LARGE SCALE GENOMIC DNA]</scope>
    <source>
        <strain evidence="11">ATCC 33269</strain>
    </source>
</reference>
<keyword evidence="8" id="KW-1133">Transmembrane helix</keyword>
<dbReference type="Gene3D" id="3.30.1150.10">
    <property type="match status" value="1"/>
</dbReference>
<keyword evidence="3" id="KW-0813">Transport</keyword>
<dbReference type="InterPro" id="IPR037682">
    <property type="entry name" value="TonB_C"/>
</dbReference>
<dbReference type="Proteomes" id="UP000005580">
    <property type="component" value="Unassembled WGS sequence"/>
</dbReference>
<dbReference type="GO" id="GO:0015031">
    <property type="term" value="P:protein transport"/>
    <property type="evidence" value="ECO:0007669"/>
    <property type="project" value="UniProtKB-KW"/>
</dbReference>
<dbReference type="EMBL" id="AEPE02000004">
    <property type="protein sequence ID" value="EFZ37125.1"/>
    <property type="molecule type" value="Genomic_DNA"/>
</dbReference>
<proteinExistence type="inferred from homology"/>
<comment type="subcellular location">
    <subcellularLocation>
        <location evidence="1">Cell inner membrane</location>
        <topology evidence="1">Single-pass membrane protein</topology>
        <orientation evidence="1">Periplasmic side</orientation>
    </subcellularLocation>
</comment>
<dbReference type="STRING" id="28134.SAMN05444288_1691"/>
<gene>
    <name evidence="11" type="ORF">HMPREF0663_11183</name>
</gene>
<dbReference type="HOGENOM" id="CLU_745683_0_0_10"/>
<evidence type="ECO:0000256" key="1">
    <source>
        <dbReference type="ARBA" id="ARBA00004383"/>
    </source>
</evidence>
<dbReference type="Pfam" id="PF03544">
    <property type="entry name" value="TonB_C"/>
    <property type="match status" value="1"/>
</dbReference>
<keyword evidence="5" id="KW-0997">Cell inner membrane</keyword>
<dbReference type="GO" id="GO:0055085">
    <property type="term" value="P:transmembrane transport"/>
    <property type="evidence" value="ECO:0007669"/>
    <property type="project" value="InterPro"/>
</dbReference>
<dbReference type="AlphaFoldDB" id="E7RPT2"/>
<evidence type="ECO:0000256" key="5">
    <source>
        <dbReference type="ARBA" id="ARBA00022519"/>
    </source>
</evidence>
<name>E7RPT2_9BACT</name>
<evidence type="ECO:0000256" key="7">
    <source>
        <dbReference type="ARBA" id="ARBA00022927"/>
    </source>
</evidence>
<evidence type="ECO:0000256" key="9">
    <source>
        <dbReference type="ARBA" id="ARBA00023136"/>
    </source>
</evidence>
<dbReference type="GO" id="GO:0031992">
    <property type="term" value="F:energy transducer activity"/>
    <property type="evidence" value="ECO:0007669"/>
    <property type="project" value="TreeGrafter"/>
</dbReference>
<comment type="caution">
    <text evidence="11">The sequence shown here is derived from an EMBL/GenBank/DDBJ whole genome shotgun (WGS) entry which is preliminary data.</text>
</comment>
<evidence type="ECO:0000256" key="4">
    <source>
        <dbReference type="ARBA" id="ARBA00022475"/>
    </source>
</evidence>
<evidence type="ECO:0000256" key="6">
    <source>
        <dbReference type="ARBA" id="ARBA00022692"/>
    </source>
</evidence>
<evidence type="ECO:0000259" key="10">
    <source>
        <dbReference type="PROSITE" id="PS52015"/>
    </source>
</evidence>
<keyword evidence="7" id="KW-0653">Protein transport</keyword>
<dbReference type="PANTHER" id="PTHR33446:SF2">
    <property type="entry name" value="PROTEIN TONB"/>
    <property type="match status" value="1"/>
</dbReference>
<feature type="domain" description="TonB C-terminal" evidence="10">
    <location>
        <begin position="270"/>
        <end position="361"/>
    </location>
</feature>